<name>A0A8H7PHX6_MORIS</name>
<protein>
    <submittedName>
        <fullName evidence="1">Uncharacterized protein</fullName>
    </submittedName>
</protein>
<comment type="caution">
    <text evidence="1">The sequence shown here is derived from an EMBL/GenBank/DDBJ whole genome shotgun (WGS) entry which is preliminary data.</text>
</comment>
<sequence length="175" mass="16977">MPITASPGCALTSLVQPEGGNAQCIGNYIETVGACSFTALNQEFPAQCDSAFNCMLTYPGGTSHSLICNGSTQTYTSSVLEMSFSGSCTCTISGAASAPVAAASSSPPAAASTSIVAVSASSATGTPASSVPAAASSNAPASSSAAPAISNANKISKTSALLFSAILVSMLVSMA</sequence>
<reference evidence="1" key="1">
    <citation type="submission" date="2020-12" db="EMBL/GenBank/DDBJ databases">
        <title>Metabolic potential, ecology and presence of endohyphal bacteria is reflected in genomic diversity of Mucoromycotina.</title>
        <authorList>
            <person name="Muszewska A."/>
            <person name="Okrasinska A."/>
            <person name="Steczkiewicz K."/>
            <person name="Drgas O."/>
            <person name="Orlowska M."/>
            <person name="Perlinska-Lenart U."/>
            <person name="Aleksandrzak-Piekarczyk T."/>
            <person name="Szatraj K."/>
            <person name="Zielenkiewicz U."/>
            <person name="Pilsyk S."/>
            <person name="Malc E."/>
            <person name="Mieczkowski P."/>
            <person name="Kruszewska J.S."/>
            <person name="Biernat P."/>
            <person name="Pawlowska J."/>
        </authorList>
    </citation>
    <scope>NUCLEOTIDE SEQUENCE</scope>
    <source>
        <strain evidence="1">WA0000067209</strain>
    </source>
</reference>
<keyword evidence="2" id="KW-1185">Reference proteome</keyword>
<evidence type="ECO:0000313" key="2">
    <source>
        <dbReference type="Proteomes" id="UP000654370"/>
    </source>
</evidence>
<dbReference type="AlphaFoldDB" id="A0A8H7PHX6"/>
<accession>A0A8H7PHX6</accession>
<organism evidence="1 2">
    <name type="scientific">Mortierella isabellina</name>
    <name type="common">Filamentous fungus</name>
    <name type="synonym">Umbelopsis isabellina</name>
    <dbReference type="NCBI Taxonomy" id="91625"/>
    <lineage>
        <taxon>Eukaryota</taxon>
        <taxon>Fungi</taxon>
        <taxon>Fungi incertae sedis</taxon>
        <taxon>Mucoromycota</taxon>
        <taxon>Mucoromycotina</taxon>
        <taxon>Umbelopsidomycetes</taxon>
        <taxon>Umbelopsidales</taxon>
        <taxon>Umbelopsidaceae</taxon>
        <taxon>Umbelopsis</taxon>
    </lineage>
</organism>
<dbReference type="OrthoDB" id="10422808at2759"/>
<dbReference type="Proteomes" id="UP000654370">
    <property type="component" value="Unassembled WGS sequence"/>
</dbReference>
<dbReference type="EMBL" id="JAEPQZ010000014">
    <property type="protein sequence ID" value="KAG2173884.1"/>
    <property type="molecule type" value="Genomic_DNA"/>
</dbReference>
<proteinExistence type="predicted"/>
<gene>
    <name evidence="1" type="ORF">INT43_005304</name>
</gene>
<evidence type="ECO:0000313" key="1">
    <source>
        <dbReference type="EMBL" id="KAG2173884.1"/>
    </source>
</evidence>